<feature type="region of interest" description="Disordered" evidence="1">
    <location>
        <begin position="1"/>
        <end position="29"/>
    </location>
</feature>
<reference evidence="3 4" key="1">
    <citation type="journal article" date="2019" name="Int. J. Syst. Evol. Microbiol.">
        <title>The Global Catalogue of Microorganisms (GCM) 10K type strain sequencing project: providing services to taxonomists for standard genome sequencing and annotation.</title>
        <authorList>
            <consortium name="The Broad Institute Genomics Platform"/>
            <consortium name="The Broad Institute Genome Sequencing Center for Infectious Disease"/>
            <person name="Wu L."/>
            <person name="Ma J."/>
        </authorList>
    </citation>
    <scope>NUCLEOTIDE SEQUENCE [LARGE SCALE GENOMIC DNA]</scope>
    <source>
        <strain evidence="3 4">JCM 16373</strain>
    </source>
</reference>
<feature type="compositionally biased region" description="Basic and acidic residues" evidence="1">
    <location>
        <begin position="70"/>
        <end position="86"/>
    </location>
</feature>
<dbReference type="Proteomes" id="UP001501447">
    <property type="component" value="Unassembled WGS sequence"/>
</dbReference>
<dbReference type="EMBL" id="BAAARJ010000007">
    <property type="protein sequence ID" value="GAA2611923.1"/>
    <property type="molecule type" value="Genomic_DNA"/>
</dbReference>
<feature type="domain" description="DUF4232" evidence="2">
    <location>
        <begin position="135"/>
        <end position="255"/>
    </location>
</feature>
<feature type="region of interest" description="Disordered" evidence="1">
    <location>
        <begin position="228"/>
        <end position="270"/>
    </location>
</feature>
<protein>
    <recommendedName>
        <fullName evidence="2">DUF4232 domain-containing protein</fullName>
    </recommendedName>
</protein>
<keyword evidence="4" id="KW-1185">Reference proteome</keyword>
<name>A0ABN3Q3C4_9ACTN</name>
<gene>
    <name evidence="3" type="ORF">GCM10009863_27080</name>
</gene>
<evidence type="ECO:0000313" key="4">
    <source>
        <dbReference type="Proteomes" id="UP001501447"/>
    </source>
</evidence>
<evidence type="ECO:0000313" key="3">
    <source>
        <dbReference type="EMBL" id="GAA2611923.1"/>
    </source>
</evidence>
<dbReference type="InterPro" id="IPR025326">
    <property type="entry name" value="DUF4232"/>
</dbReference>
<sequence length="270" mass="26032">MTQDDGMTATGRQRSASRASVRPRRQASRIAATATVALTAGALLTACGEGGPGTMGPHRVEGQAAPAGADRTDQGLHDKKSKDEGKAGGSAGGSANGGGTAGSSSSSSAGGDPGDGGSGGKGGNGGGSGGSGTGCQAGDLAAHFGPQRSGAGQVNYSLVFTNNSGNTCTMHGYPGLAFINSAGDQVSVTPERAPGSTDKVSLPPGASAWAPLSYANPGMTGVRTVAPDGVRVTPPDQTQSLQIDWTGGPVTDSDEGSVPKLGPLAPGTGG</sequence>
<comment type="caution">
    <text evidence="3">The sequence shown here is derived from an EMBL/GenBank/DDBJ whole genome shotgun (WGS) entry which is preliminary data.</text>
</comment>
<accession>A0ABN3Q3C4</accession>
<feature type="compositionally biased region" description="Gly residues" evidence="1">
    <location>
        <begin position="111"/>
        <end position="132"/>
    </location>
</feature>
<evidence type="ECO:0000259" key="2">
    <source>
        <dbReference type="Pfam" id="PF14016"/>
    </source>
</evidence>
<dbReference type="RefSeq" id="WP_344565561.1">
    <property type="nucleotide sequence ID" value="NZ_BAAARJ010000007.1"/>
</dbReference>
<evidence type="ECO:0000256" key="1">
    <source>
        <dbReference type="SAM" id="MobiDB-lite"/>
    </source>
</evidence>
<organism evidence="3 4">
    <name type="scientific">Streptomyces axinellae</name>
    <dbReference type="NCBI Taxonomy" id="552788"/>
    <lineage>
        <taxon>Bacteria</taxon>
        <taxon>Bacillati</taxon>
        <taxon>Actinomycetota</taxon>
        <taxon>Actinomycetes</taxon>
        <taxon>Kitasatosporales</taxon>
        <taxon>Streptomycetaceae</taxon>
        <taxon>Streptomyces</taxon>
    </lineage>
</organism>
<dbReference type="Pfam" id="PF14016">
    <property type="entry name" value="DUF4232"/>
    <property type="match status" value="1"/>
</dbReference>
<feature type="region of interest" description="Disordered" evidence="1">
    <location>
        <begin position="45"/>
        <end position="132"/>
    </location>
</feature>
<proteinExistence type="predicted"/>
<feature type="compositionally biased region" description="Gly residues" evidence="1">
    <location>
        <begin position="87"/>
        <end position="101"/>
    </location>
</feature>